<dbReference type="Proteomes" id="UP000036168">
    <property type="component" value="Unassembled WGS sequence"/>
</dbReference>
<proteinExistence type="predicted"/>
<dbReference type="EMBL" id="LECW02000015">
    <property type="protein sequence ID" value="KRT93891.1"/>
    <property type="molecule type" value="Genomic_DNA"/>
</dbReference>
<dbReference type="InterPro" id="IPR014228">
    <property type="entry name" value="Spore_polysacc_deacetyl_YlxY"/>
</dbReference>
<comment type="caution">
    <text evidence="2">The sequence shown here is derived from an EMBL/GenBank/DDBJ whole genome shotgun (WGS) entry which is preliminary data.</text>
</comment>
<dbReference type="PANTHER" id="PTHR10587:SF80">
    <property type="entry name" value="CHITOOLIGOSACCHARIDE DEACETYLASE"/>
    <property type="match status" value="1"/>
</dbReference>
<dbReference type="GO" id="GO:0016020">
    <property type="term" value="C:membrane"/>
    <property type="evidence" value="ECO:0007669"/>
    <property type="project" value="TreeGrafter"/>
</dbReference>
<dbReference type="InterPro" id="IPR050248">
    <property type="entry name" value="Polysacc_deacetylase_ArnD"/>
</dbReference>
<reference evidence="2" key="2">
    <citation type="submission" date="2015-10" db="EMBL/GenBank/DDBJ databases">
        <authorList>
            <person name="Gilbert D.G."/>
        </authorList>
    </citation>
    <scope>NUCLEOTIDE SEQUENCE</scope>
    <source>
        <strain evidence="2">GO-13</strain>
    </source>
</reference>
<protein>
    <submittedName>
        <fullName evidence="3">Polysaccharide deacetylase family protein</fullName>
    </submittedName>
</protein>
<evidence type="ECO:0000313" key="3">
    <source>
        <dbReference type="EMBL" id="MEC0485213.1"/>
    </source>
</evidence>
<dbReference type="Proteomes" id="UP001341297">
    <property type="component" value="Unassembled WGS sequence"/>
</dbReference>
<evidence type="ECO:0000313" key="4">
    <source>
        <dbReference type="Proteomes" id="UP000036168"/>
    </source>
</evidence>
<accession>A0A0T6BQM2</accession>
<dbReference type="SUPFAM" id="SSF88713">
    <property type="entry name" value="Glycoside hydrolase/deacetylase"/>
    <property type="match status" value="1"/>
</dbReference>
<dbReference type="EMBL" id="JARRTL010000009">
    <property type="protein sequence ID" value="MEC0485213.1"/>
    <property type="molecule type" value="Genomic_DNA"/>
</dbReference>
<evidence type="ECO:0000313" key="5">
    <source>
        <dbReference type="Proteomes" id="UP001341297"/>
    </source>
</evidence>
<dbReference type="AlphaFoldDB" id="A0A0T6BQM2"/>
<dbReference type="OrthoDB" id="9812065at2"/>
<dbReference type="NCBIfam" id="TIGR02873">
    <property type="entry name" value="spore_ylxY"/>
    <property type="match status" value="1"/>
</dbReference>
<dbReference type="Pfam" id="PF01522">
    <property type="entry name" value="Polysacc_deac_1"/>
    <property type="match status" value="1"/>
</dbReference>
<name>A0A0T6BQM2_9BACI</name>
<organism evidence="2 4">
    <name type="scientific">Bacillus glycinifermentans</name>
    <dbReference type="NCBI Taxonomy" id="1664069"/>
    <lineage>
        <taxon>Bacteria</taxon>
        <taxon>Bacillati</taxon>
        <taxon>Bacillota</taxon>
        <taxon>Bacilli</taxon>
        <taxon>Bacillales</taxon>
        <taxon>Bacillaceae</taxon>
        <taxon>Bacillus</taxon>
    </lineage>
</organism>
<dbReference type="Gene3D" id="3.20.20.370">
    <property type="entry name" value="Glycoside hydrolase/deacetylase"/>
    <property type="match status" value="1"/>
</dbReference>
<sequence>MKRKIVPFAVFFFLLLVSYQVMNHPYSPHYIDAMTKDAATVAAQKDELYQELLQKAPEYEVKAQNAKIDRIWKAMPGYNGLKVNIEKSYKKMKRSGAFDEKLLVFDQVKPEVRLESLKPEPVYRGHPDKPMVSFLVNVAWGNEYLTKMLPVLKENDVKATFFLEGRWVKNHPELAKTIVRDGHEIGNHSYNHPDMSKLTSERISEQLRLTNRQIKETVGVEPKWFAPPSGSFRKEVVDQARKMGMGTVMWTVDTIDWQKPQPAVLQHRVLSKVHNGAMILMHPTDPTAKSLGILIQKLKEKGYHIGTVSQLLNEKRLVVK</sequence>
<dbReference type="GO" id="GO:0005975">
    <property type="term" value="P:carbohydrate metabolic process"/>
    <property type="evidence" value="ECO:0007669"/>
    <property type="project" value="InterPro"/>
</dbReference>
<dbReference type="InterPro" id="IPR011330">
    <property type="entry name" value="Glyco_hydro/deAcase_b/a-brl"/>
</dbReference>
<dbReference type="InterPro" id="IPR002509">
    <property type="entry name" value="NODB_dom"/>
</dbReference>
<reference evidence="3 5" key="3">
    <citation type="submission" date="2023-03" db="EMBL/GenBank/DDBJ databases">
        <title>Agriculturally important microbes genome sequencing.</title>
        <authorList>
            <person name="Dunlap C."/>
        </authorList>
    </citation>
    <scope>NUCLEOTIDE SEQUENCE [LARGE SCALE GENOMIC DNA]</scope>
    <source>
        <strain evidence="3 5">CBP-3203</strain>
    </source>
</reference>
<dbReference type="GO" id="GO:0016810">
    <property type="term" value="F:hydrolase activity, acting on carbon-nitrogen (but not peptide) bonds"/>
    <property type="evidence" value="ECO:0007669"/>
    <property type="project" value="InterPro"/>
</dbReference>
<keyword evidence="5" id="KW-1185">Reference proteome</keyword>
<evidence type="ECO:0000313" key="2">
    <source>
        <dbReference type="EMBL" id="KRT93891.1"/>
    </source>
</evidence>
<feature type="domain" description="NodB homology" evidence="1">
    <location>
        <begin position="130"/>
        <end position="306"/>
    </location>
</feature>
<dbReference type="PROSITE" id="PS51677">
    <property type="entry name" value="NODB"/>
    <property type="match status" value="1"/>
</dbReference>
<gene>
    <name evidence="2" type="ORF">AB447_216175</name>
    <name evidence="3" type="ORF">P8828_10260</name>
</gene>
<reference evidence="2 4" key="1">
    <citation type="journal article" date="2015" name="Int. J. Syst. Evol. Microbiol.">
        <title>Bacillus glycinifermentans sp. nov., isolated from fermented soybean paste.</title>
        <authorList>
            <person name="Kim S.J."/>
            <person name="Dunlap C.A."/>
            <person name="Kwon S.W."/>
            <person name="Rooney A.P."/>
        </authorList>
    </citation>
    <scope>NUCLEOTIDE SEQUENCE [LARGE SCALE GENOMIC DNA]</scope>
    <source>
        <strain evidence="2 4">GO-13</strain>
    </source>
</reference>
<evidence type="ECO:0000259" key="1">
    <source>
        <dbReference type="PROSITE" id="PS51677"/>
    </source>
</evidence>
<dbReference type="CDD" id="cd10950">
    <property type="entry name" value="CE4_BsYlxY_like"/>
    <property type="match status" value="1"/>
</dbReference>
<dbReference type="RefSeq" id="WP_048354586.1">
    <property type="nucleotide sequence ID" value="NZ_CP023481.1"/>
</dbReference>
<dbReference type="PANTHER" id="PTHR10587">
    <property type="entry name" value="GLYCOSYL TRANSFERASE-RELATED"/>
    <property type="match status" value="1"/>
</dbReference>
<dbReference type="STRING" id="1664069.BGLY_1888"/>